<evidence type="ECO:0000313" key="3">
    <source>
        <dbReference type="EMBL" id="PSB20654.1"/>
    </source>
</evidence>
<dbReference type="RefSeq" id="WP_073070121.1">
    <property type="nucleotide sequence ID" value="NZ_MPPI01000005.1"/>
</dbReference>
<organism evidence="3 4">
    <name type="scientific">Phormidesmis priestleyi ULC007</name>
    <dbReference type="NCBI Taxonomy" id="1920490"/>
    <lineage>
        <taxon>Bacteria</taxon>
        <taxon>Bacillati</taxon>
        <taxon>Cyanobacteriota</taxon>
        <taxon>Cyanophyceae</taxon>
        <taxon>Leptolyngbyales</taxon>
        <taxon>Leptolyngbyaceae</taxon>
        <taxon>Phormidesmis</taxon>
    </lineage>
</organism>
<name>A0A2T1DJQ1_9CYAN</name>
<dbReference type="EMBL" id="PVWG01000005">
    <property type="protein sequence ID" value="PSB20654.1"/>
    <property type="molecule type" value="Genomic_DNA"/>
</dbReference>
<evidence type="ECO:0000313" key="4">
    <source>
        <dbReference type="Proteomes" id="UP000238634"/>
    </source>
</evidence>
<evidence type="ECO:0000256" key="1">
    <source>
        <dbReference type="ARBA" id="ARBA00006464"/>
    </source>
</evidence>
<dbReference type="PANTHER" id="PTHR30576:SF10">
    <property type="entry name" value="SLL5057 PROTEIN"/>
    <property type="match status" value="1"/>
</dbReference>
<dbReference type="GO" id="GO:0016780">
    <property type="term" value="F:phosphotransferase activity, for other substituted phosphate groups"/>
    <property type="evidence" value="ECO:0007669"/>
    <property type="project" value="TreeGrafter"/>
</dbReference>
<dbReference type="InterPro" id="IPR003362">
    <property type="entry name" value="Bact_transf"/>
</dbReference>
<dbReference type="STRING" id="1920490.GCA_001895925_02690"/>
<dbReference type="AlphaFoldDB" id="A0A2T1DJQ1"/>
<reference evidence="3 4" key="1">
    <citation type="submission" date="2018-02" db="EMBL/GenBank/DDBJ databases">
        <authorList>
            <person name="Cohen D.B."/>
            <person name="Kent A.D."/>
        </authorList>
    </citation>
    <scope>NUCLEOTIDE SEQUENCE [LARGE SCALE GENOMIC DNA]</scope>
    <source>
        <strain evidence="3 4">ULC007</strain>
    </source>
</reference>
<keyword evidence="3" id="KW-0808">Transferase</keyword>
<accession>A0A2T1DJQ1</accession>
<sequence length="311" mass="35670">MTTFNPPILQESRSLVRERLGVDSPICVLKWRRKQLLVLRSQQQSHPSHLPPLTNERRLIDCLSHSPIRLVRADASLGESGLRFWANACESSHKTLYLRLPAASKLPHKRIGFFWGCKRVLDLSLASLMLVLLSPVLLTIAALIKVSTPGPILFRQWRVGQRGKLFRVLKFRTMTVNAEQHHHQIMADQAHTNLHKRHDDPRITPLGRWLRKYSLDELPQLFNVLLGEMSLVGPRPWALYDAVRIRPEMLERLNALPGITGAWQIQARSHLLDIDMVNDLDLEYLRNWSLTEDLKILLRTVPKVLSGFGAC</sequence>
<feature type="domain" description="Bacterial sugar transferase" evidence="2">
    <location>
        <begin position="118"/>
        <end position="305"/>
    </location>
</feature>
<comment type="caution">
    <text evidence="3">The sequence shown here is derived from an EMBL/GenBank/DDBJ whole genome shotgun (WGS) entry which is preliminary data.</text>
</comment>
<dbReference type="Proteomes" id="UP000238634">
    <property type="component" value="Unassembled WGS sequence"/>
</dbReference>
<dbReference type="Pfam" id="PF02397">
    <property type="entry name" value="Bac_transf"/>
    <property type="match status" value="1"/>
</dbReference>
<evidence type="ECO:0000259" key="2">
    <source>
        <dbReference type="Pfam" id="PF02397"/>
    </source>
</evidence>
<keyword evidence="4" id="KW-1185">Reference proteome</keyword>
<dbReference type="NCBIfam" id="NF045514">
    <property type="entry name" value="glycotran_HepC"/>
    <property type="match status" value="1"/>
</dbReference>
<reference evidence="3 4" key="2">
    <citation type="submission" date="2018-03" db="EMBL/GenBank/DDBJ databases">
        <title>The ancient ancestry and fast evolution of plastids.</title>
        <authorList>
            <person name="Moore K.R."/>
            <person name="Magnabosco C."/>
            <person name="Momper L."/>
            <person name="Gold D.A."/>
            <person name="Bosak T."/>
            <person name="Fournier G.P."/>
        </authorList>
    </citation>
    <scope>NUCLEOTIDE SEQUENCE [LARGE SCALE GENOMIC DNA]</scope>
    <source>
        <strain evidence="3 4">ULC007</strain>
    </source>
</reference>
<proteinExistence type="inferred from homology"/>
<protein>
    <submittedName>
        <fullName evidence="3">Sugar transferase</fullName>
    </submittedName>
</protein>
<dbReference type="OrthoDB" id="570875at2"/>
<dbReference type="PANTHER" id="PTHR30576">
    <property type="entry name" value="COLANIC BIOSYNTHESIS UDP-GLUCOSE LIPID CARRIER TRANSFERASE"/>
    <property type="match status" value="1"/>
</dbReference>
<gene>
    <name evidence="3" type="ORF">C7B65_07040</name>
</gene>
<comment type="similarity">
    <text evidence="1">Belongs to the bacterial sugar transferase family.</text>
</comment>